<dbReference type="AlphaFoldDB" id="A0A7W7WRB0"/>
<comment type="caution">
    <text evidence="1">The sequence shown here is derived from an EMBL/GenBank/DDBJ whole genome shotgun (WGS) entry which is preliminary data.</text>
</comment>
<gene>
    <name evidence="1" type="ORF">FHR38_004623</name>
</gene>
<sequence>MALVSLTNPRRLVQDAYGQTWMRPTAIDRPTRTETQL</sequence>
<protein>
    <submittedName>
        <fullName evidence="1">Uncharacterized protein</fullName>
    </submittedName>
</protein>
<proteinExistence type="predicted"/>
<keyword evidence="2" id="KW-1185">Reference proteome</keyword>
<evidence type="ECO:0000313" key="2">
    <source>
        <dbReference type="Proteomes" id="UP000578819"/>
    </source>
</evidence>
<reference evidence="1 2" key="1">
    <citation type="submission" date="2020-08" db="EMBL/GenBank/DDBJ databases">
        <title>Sequencing the genomes of 1000 actinobacteria strains.</title>
        <authorList>
            <person name="Klenk H.-P."/>
        </authorList>
    </citation>
    <scope>NUCLEOTIDE SEQUENCE [LARGE SCALE GENOMIC DNA]</scope>
    <source>
        <strain evidence="1 2">DSM 45886</strain>
    </source>
</reference>
<evidence type="ECO:0000313" key="1">
    <source>
        <dbReference type="EMBL" id="MBB4960890.1"/>
    </source>
</evidence>
<dbReference type="Proteomes" id="UP000578819">
    <property type="component" value="Unassembled WGS sequence"/>
</dbReference>
<dbReference type="EMBL" id="JACHJW010000001">
    <property type="protein sequence ID" value="MBB4960890.1"/>
    <property type="molecule type" value="Genomic_DNA"/>
</dbReference>
<organism evidence="1 2">
    <name type="scientific">Micromonospora polyrhachis</name>
    <dbReference type="NCBI Taxonomy" id="1282883"/>
    <lineage>
        <taxon>Bacteria</taxon>
        <taxon>Bacillati</taxon>
        <taxon>Actinomycetota</taxon>
        <taxon>Actinomycetes</taxon>
        <taxon>Micromonosporales</taxon>
        <taxon>Micromonosporaceae</taxon>
        <taxon>Micromonospora</taxon>
    </lineage>
</organism>
<accession>A0A7W7WRB0</accession>
<name>A0A7W7WRB0_9ACTN</name>